<protein>
    <submittedName>
        <fullName evidence="2">Uncharacterized protein</fullName>
    </submittedName>
</protein>
<name>A0A644Y6M8_9ZZZZ</name>
<feature type="region of interest" description="Disordered" evidence="1">
    <location>
        <begin position="50"/>
        <end position="69"/>
    </location>
</feature>
<accession>A0A644Y6M8</accession>
<reference evidence="2" key="1">
    <citation type="submission" date="2019-08" db="EMBL/GenBank/DDBJ databases">
        <authorList>
            <person name="Kucharzyk K."/>
            <person name="Murdoch R.W."/>
            <person name="Higgins S."/>
            <person name="Loffler F."/>
        </authorList>
    </citation>
    <scope>NUCLEOTIDE SEQUENCE</scope>
</reference>
<organism evidence="2">
    <name type="scientific">bioreactor metagenome</name>
    <dbReference type="NCBI Taxonomy" id="1076179"/>
    <lineage>
        <taxon>unclassified sequences</taxon>
        <taxon>metagenomes</taxon>
        <taxon>ecological metagenomes</taxon>
    </lineage>
</organism>
<comment type="caution">
    <text evidence="2">The sequence shown here is derived from an EMBL/GenBank/DDBJ whole genome shotgun (WGS) entry which is preliminary data.</text>
</comment>
<evidence type="ECO:0000313" key="2">
    <source>
        <dbReference type="EMBL" id="MPM23591.1"/>
    </source>
</evidence>
<gene>
    <name evidence="2" type="ORF">SDC9_70065</name>
</gene>
<dbReference type="AlphaFoldDB" id="A0A644Y6M8"/>
<dbReference type="EMBL" id="VSSQ01004066">
    <property type="protein sequence ID" value="MPM23591.1"/>
    <property type="molecule type" value="Genomic_DNA"/>
</dbReference>
<evidence type="ECO:0000256" key="1">
    <source>
        <dbReference type="SAM" id="MobiDB-lite"/>
    </source>
</evidence>
<sequence>MRAARAERQPAFSKIAHRTRSFRIGFGQAVYATQKRFEPGNEQLAAERNITSQPAKNGGFDSASAKQSLHAQFHKRLPFLRNDQAVHAFGKRGNPLFVQRMNHAQLQNGSGNTAASHCFAHNRTHFPA</sequence>
<proteinExistence type="predicted"/>